<dbReference type="Gene3D" id="1.20.1250.20">
    <property type="entry name" value="MFS general substrate transporter like domains"/>
    <property type="match status" value="1"/>
</dbReference>
<protein>
    <recommendedName>
        <fullName evidence="4">MFS transporter</fullName>
    </recommendedName>
</protein>
<evidence type="ECO:0000313" key="3">
    <source>
        <dbReference type="Proteomes" id="UP000317940"/>
    </source>
</evidence>
<comment type="caution">
    <text evidence="2">The sequence shown here is derived from an EMBL/GenBank/DDBJ whole genome shotgun (WGS) entry which is preliminary data.</text>
</comment>
<dbReference type="AlphaFoldDB" id="A0A561UA52"/>
<dbReference type="RefSeq" id="WP_342795274.1">
    <property type="nucleotide sequence ID" value="NZ_VIWT01000001.1"/>
</dbReference>
<evidence type="ECO:0000313" key="2">
    <source>
        <dbReference type="EMBL" id="TWF96237.1"/>
    </source>
</evidence>
<keyword evidence="1" id="KW-0812">Transmembrane</keyword>
<dbReference type="GO" id="GO:0022857">
    <property type="term" value="F:transmembrane transporter activity"/>
    <property type="evidence" value="ECO:0007669"/>
    <property type="project" value="InterPro"/>
</dbReference>
<dbReference type="Pfam" id="PF07690">
    <property type="entry name" value="MFS_1"/>
    <property type="match status" value="1"/>
</dbReference>
<feature type="transmembrane region" description="Helical" evidence="1">
    <location>
        <begin position="29"/>
        <end position="46"/>
    </location>
</feature>
<evidence type="ECO:0008006" key="4">
    <source>
        <dbReference type="Google" id="ProtNLM"/>
    </source>
</evidence>
<gene>
    <name evidence="2" type="ORF">FHX73_111</name>
</gene>
<feature type="transmembrane region" description="Helical" evidence="1">
    <location>
        <begin position="93"/>
        <end position="111"/>
    </location>
</feature>
<keyword evidence="3" id="KW-1185">Reference proteome</keyword>
<name>A0A561UA52_9ACTN</name>
<feature type="non-terminal residue" evidence="2">
    <location>
        <position position="1"/>
    </location>
</feature>
<organism evidence="2 3">
    <name type="scientific">Kitasatospora viridis</name>
    <dbReference type="NCBI Taxonomy" id="281105"/>
    <lineage>
        <taxon>Bacteria</taxon>
        <taxon>Bacillati</taxon>
        <taxon>Actinomycetota</taxon>
        <taxon>Actinomycetes</taxon>
        <taxon>Kitasatosporales</taxon>
        <taxon>Streptomycetaceae</taxon>
        <taxon>Kitasatospora</taxon>
    </lineage>
</organism>
<dbReference type="SUPFAM" id="SSF103473">
    <property type="entry name" value="MFS general substrate transporter"/>
    <property type="match status" value="1"/>
</dbReference>
<accession>A0A561UA52</accession>
<keyword evidence="1" id="KW-1133">Transmembrane helix</keyword>
<dbReference type="InterPro" id="IPR036259">
    <property type="entry name" value="MFS_trans_sf"/>
</dbReference>
<feature type="transmembrane region" description="Helical" evidence="1">
    <location>
        <begin position="52"/>
        <end position="72"/>
    </location>
</feature>
<reference evidence="2 3" key="1">
    <citation type="submission" date="2019-06" db="EMBL/GenBank/DDBJ databases">
        <title>Sequencing the genomes of 1000 actinobacteria strains.</title>
        <authorList>
            <person name="Klenk H.-P."/>
        </authorList>
    </citation>
    <scope>NUCLEOTIDE SEQUENCE [LARGE SCALE GENOMIC DNA]</scope>
    <source>
        <strain evidence="2 3">DSM 44826</strain>
    </source>
</reference>
<dbReference type="Proteomes" id="UP000317940">
    <property type="component" value="Unassembled WGS sequence"/>
</dbReference>
<feature type="transmembrane region" description="Helical" evidence="1">
    <location>
        <begin position="117"/>
        <end position="138"/>
    </location>
</feature>
<evidence type="ECO:0000256" key="1">
    <source>
        <dbReference type="SAM" id="Phobius"/>
    </source>
</evidence>
<dbReference type="EMBL" id="VIWT01000001">
    <property type="protein sequence ID" value="TWF96237.1"/>
    <property type="molecule type" value="Genomic_DNA"/>
</dbReference>
<keyword evidence="1" id="KW-0472">Membrane</keyword>
<sequence>LLLACAAAGMLLGDTVTGRFTPPRLRARLGVPLCLLLAAPYPLLALRPPPPIAVVAVAVTVASIGYASALPLQERLLDRTPADRHGQALGLHSAGMLTAQGCCAALAGALAEHTSPSTAIAVLATASLATTLLLARGLSDRRPPALR</sequence>
<dbReference type="InterPro" id="IPR011701">
    <property type="entry name" value="MFS"/>
</dbReference>
<proteinExistence type="predicted"/>